<dbReference type="InterPro" id="IPR014001">
    <property type="entry name" value="Helicase_ATP-bd"/>
</dbReference>
<dbReference type="GO" id="GO:0005524">
    <property type="term" value="F:ATP binding"/>
    <property type="evidence" value="ECO:0007669"/>
    <property type="project" value="UniProtKB-KW"/>
</dbReference>
<evidence type="ECO:0000259" key="8">
    <source>
        <dbReference type="PROSITE" id="PS51192"/>
    </source>
</evidence>
<keyword evidence="4" id="KW-0378">Hydrolase</keyword>
<evidence type="ECO:0000256" key="5">
    <source>
        <dbReference type="ARBA" id="ARBA00022806"/>
    </source>
</evidence>
<feature type="domain" description="Helicase ATP-binding" evidence="8">
    <location>
        <begin position="24"/>
        <end position="193"/>
    </location>
</feature>
<dbReference type="Pfam" id="PF13401">
    <property type="entry name" value="AAA_22"/>
    <property type="match status" value="1"/>
</dbReference>
<dbReference type="GeneID" id="105907794"/>
<dbReference type="CTD" id="79665"/>
<dbReference type="FunFam" id="3.40.50.300:FF:000615">
    <property type="entry name" value="pre-mRNA-splicing factor ATP-dependent RNA helicase DEAH7"/>
    <property type="match status" value="1"/>
</dbReference>
<keyword evidence="2" id="KW-0507">mRNA processing</keyword>
<accession>A0A6P8G0W7</accession>
<feature type="domain" description="Helicase C-terminal" evidence="9">
    <location>
        <begin position="221"/>
        <end position="327"/>
    </location>
</feature>
<dbReference type="EC" id="3.6.4.13" evidence="1"/>
<protein>
    <recommendedName>
        <fullName evidence="1">RNA helicase</fullName>
        <ecNumber evidence="1">3.6.4.13</ecNumber>
    </recommendedName>
</protein>
<dbReference type="PANTHER" id="PTHR18934:SF271">
    <property type="entry name" value="ATP-DEPENDENT RNA HELICASE DHX40-RELATED"/>
    <property type="match status" value="1"/>
</dbReference>
<reference evidence="11" key="1">
    <citation type="submission" date="2025-08" db="UniProtKB">
        <authorList>
            <consortium name="RefSeq"/>
        </authorList>
    </citation>
    <scope>IDENTIFICATION</scope>
</reference>
<dbReference type="PANTHER" id="PTHR18934">
    <property type="entry name" value="ATP-DEPENDENT RNA HELICASE"/>
    <property type="match status" value="1"/>
</dbReference>
<dbReference type="InterPro" id="IPR049945">
    <property type="entry name" value="AAA_22"/>
</dbReference>
<dbReference type="KEGG" id="char:105907794"/>
<dbReference type="Gene3D" id="3.40.50.300">
    <property type="entry name" value="P-loop containing nucleotide triphosphate hydrolases"/>
    <property type="match status" value="2"/>
</dbReference>
<dbReference type="GO" id="GO:0016887">
    <property type="term" value="F:ATP hydrolysis activity"/>
    <property type="evidence" value="ECO:0007669"/>
    <property type="project" value="InterPro"/>
</dbReference>
<sequence>MSSQKSCSSEAGKLPIYQFKKELVQAVKDNIFLVVTGETGSGKTTQLPQYLYQAGIWKDGRIGVTQPRRVAAITVAQRVSQEMGLRLGKEVGYQVRFDDCTSKSTMIKYMTDGCMLREILADSVLSQYSVVVLDEAHERSLNTDILIGLLKKTMSKGALNGRTVPLKVVVMSATLETEKLSAFLEDCPVFTIPGRTYPVTEKFLNLIGPKDTDSSVYVKEVVKVALDVHTNEKAGDILVFLTGQSEIQKACDLLFKKAEAIDYRYDVSDSSVEGLLILPLYGAMPTDQQKQIFQPPPEGVRKCVVATNIAATSLTINGVKIFSMEWE</sequence>
<evidence type="ECO:0000256" key="1">
    <source>
        <dbReference type="ARBA" id="ARBA00012552"/>
    </source>
</evidence>
<dbReference type="GO" id="GO:0003723">
    <property type="term" value="F:RNA binding"/>
    <property type="evidence" value="ECO:0007669"/>
    <property type="project" value="TreeGrafter"/>
</dbReference>
<keyword evidence="5 11" id="KW-0347">Helicase</keyword>
<evidence type="ECO:0000313" key="10">
    <source>
        <dbReference type="Proteomes" id="UP000515152"/>
    </source>
</evidence>
<organism evidence="10 11">
    <name type="scientific">Clupea harengus</name>
    <name type="common">Atlantic herring</name>
    <dbReference type="NCBI Taxonomy" id="7950"/>
    <lineage>
        <taxon>Eukaryota</taxon>
        <taxon>Metazoa</taxon>
        <taxon>Chordata</taxon>
        <taxon>Craniata</taxon>
        <taxon>Vertebrata</taxon>
        <taxon>Euteleostomi</taxon>
        <taxon>Actinopterygii</taxon>
        <taxon>Neopterygii</taxon>
        <taxon>Teleostei</taxon>
        <taxon>Clupei</taxon>
        <taxon>Clupeiformes</taxon>
        <taxon>Clupeoidei</taxon>
        <taxon>Clupeidae</taxon>
        <taxon>Clupea</taxon>
    </lineage>
</organism>
<keyword evidence="6" id="KW-0067">ATP-binding</keyword>
<keyword evidence="10" id="KW-1185">Reference proteome</keyword>
<dbReference type="InterPro" id="IPR027417">
    <property type="entry name" value="P-loop_NTPase"/>
</dbReference>
<dbReference type="CDD" id="cd18791">
    <property type="entry name" value="SF2_C_RHA"/>
    <property type="match status" value="1"/>
</dbReference>
<dbReference type="Pfam" id="PF00271">
    <property type="entry name" value="Helicase_C"/>
    <property type="match status" value="1"/>
</dbReference>
<evidence type="ECO:0000259" key="9">
    <source>
        <dbReference type="PROSITE" id="PS51194"/>
    </source>
</evidence>
<comment type="catalytic activity">
    <reaction evidence="7">
        <text>ATP + H2O = ADP + phosphate + H(+)</text>
        <dbReference type="Rhea" id="RHEA:13065"/>
        <dbReference type="ChEBI" id="CHEBI:15377"/>
        <dbReference type="ChEBI" id="CHEBI:15378"/>
        <dbReference type="ChEBI" id="CHEBI:30616"/>
        <dbReference type="ChEBI" id="CHEBI:43474"/>
        <dbReference type="ChEBI" id="CHEBI:456216"/>
        <dbReference type="EC" id="3.6.4.13"/>
    </reaction>
</comment>
<dbReference type="GO" id="GO:0034458">
    <property type="term" value="F:3'-5' RNA helicase activity"/>
    <property type="evidence" value="ECO:0007669"/>
    <property type="project" value="TreeGrafter"/>
</dbReference>
<proteinExistence type="predicted"/>
<name>A0A6P8G0W7_CLUHA</name>
<evidence type="ECO:0000256" key="4">
    <source>
        <dbReference type="ARBA" id="ARBA00022801"/>
    </source>
</evidence>
<gene>
    <name evidence="11" type="primary">dhx40</name>
</gene>
<dbReference type="InterPro" id="IPR002464">
    <property type="entry name" value="DNA/RNA_helicase_DEAH_CS"/>
</dbReference>
<dbReference type="RefSeq" id="XP_031429295.1">
    <property type="nucleotide sequence ID" value="XM_031573435.2"/>
</dbReference>
<dbReference type="InterPro" id="IPR001650">
    <property type="entry name" value="Helicase_C-like"/>
</dbReference>
<dbReference type="SUPFAM" id="SSF52540">
    <property type="entry name" value="P-loop containing nucleoside triphosphate hydrolases"/>
    <property type="match status" value="1"/>
</dbReference>
<dbReference type="AlphaFoldDB" id="A0A6P8G0W7"/>
<evidence type="ECO:0000313" key="11">
    <source>
        <dbReference type="RefSeq" id="XP_031429295.1"/>
    </source>
</evidence>
<dbReference type="GO" id="GO:0006397">
    <property type="term" value="P:mRNA processing"/>
    <property type="evidence" value="ECO:0007669"/>
    <property type="project" value="UniProtKB-KW"/>
</dbReference>
<dbReference type="Proteomes" id="UP000515152">
    <property type="component" value="Chromosome 9"/>
</dbReference>
<keyword evidence="3" id="KW-0547">Nucleotide-binding</keyword>
<dbReference type="SMART" id="SM00487">
    <property type="entry name" value="DEXDc"/>
    <property type="match status" value="1"/>
</dbReference>
<dbReference type="PROSITE" id="PS51194">
    <property type="entry name" value="HELICASE_CTER"/>
    <property type="match status" value="1"/>
</dbReference>
<dbReference type="PROSITE" id="PS00690">
    <property type="entry name" value="DEAH_ATP_HELICASE"/>
    <property type="match status" value="1"/>
</dbReference>
<dbReference type="PROSITE" id="PS51192">
    <property type="entry name" value="HELICASE_ATP_BIND_1"/>
    <property type="match status" value="1"/>
</dbReference>
<evidence type="ECO:0000256" key="7">
    <source>
        <dbReference type="ARBA" id="ARBA00047984"/>
    </source>
</evidence>
<evidence type="ECO:0000256" key="6">
    <source>
        <dbReference type="ARBA" id="ARBA00022840"/>
    </source>
</evidence>
<dbReference type="OrthoDB" id="10253254at2759"/>
<evidence type="ECO:0000256" key="2">
    <source>
        <dbReference type="ARBA" id="ARBA00022664"/>
    </source>
</evidence>
<evidence type="ECO:0000256" key="3">
    <source>
        <dbReference type="ARBA" id="ARBA00022741"/>
    </source>
</evidence>